<dbReference type="PANTHER" id="PTHR28641">
    <property type="match status" value="1"/>
</dbReference>
<dbReference type="Pfam" id="PF17408">
    <property type="entry name" value="MCD_N"/>
    <property type="match status" value="1"/>
</dbReference>
<comment type="caution">
    <text evidence="4">The sequence shown here is derived from an EMBL/GenBank/DDBJ whole genome shotgun (WGS) entry which is preliminary data.</text>
</comment>
<evidence type="ECO:0000313" key="5">
    <source>
        <dbReference type="Proteomes" id="UP001168613"/>
    </source>
</evidence>
<dbReference type="InterPro" id="IPR035372">
    <property type="entry name" value="MCD_N"/>
</dbReference>
<proteinExistence type="predicted"/>
<accession>A0ABT8EHK2</accession>
<dbReference type="InterPro" id="IPR038917">
    <property type="entry name" value="Malonyl_CoA_deC"/>
</dbReference>
<dbReference type="InterPro" id="IPR042303">
    <property type="entry name" value="Malonyl_CoA_deC_C_sf"/>
</dbReference>
<dbReference type="Pfam" id="PF05292">
    <property type="entry name" value="MCD"/>
    <property type="match status" value="1"/>
</dbReference>
<dbReference type="Proteomes" id="UP001168613">
    <property type="component" value="Unassembled WGS sequence"/>
</dbReference>
<dbReference type="InterPro" id="IPR038351">
    <property type="entry name" value="MCD_N_sf"/>
</dbReference>
<protein>
    <submittedName>
        <fullName evidence="4">Malonyl-CoA decarboxylase</fullName>
    </submittedName>
</protein>
<reference evidence="4" key="1">
    <citation type="submission" date="2021-11" db="EMBL/GenBank/DDBJ databases">
        <title>Draft genome sequence of Alcaligenes endophyticus type strain CCUG 75668T.</title>
        <authorList>
            <person name="Salva-Serra F."/>
            <person name="Duran R.E."/>
            <person name="Seeger M."/>
            <person name="Moore E.R.B."/>
            <person name="Jaen-Luchoro D."/>
        </authorList>
    </citation>
    <scope>NUCLEOTIDE SEQUENCE</scope>
    <source>
        <strain evidence="4">CCUG 75668</strain>
    </source>
</reference>
<feature type="region of interest" description="Disordered" evidence="1">
    <location>
        <begin position="1"/>
        <end position="27"/>
    </location>
</feature>
<dbReference type="Gene3D" id="3.40.630.150">
    <property type="entry name" value="Malonyl-CoA decarboxylase, catalytic domain"/>
    <property type="match status" value="1"/>
</dbReference>
<feature type="domain" description="Malonyl-CoA decarboxylase C-terminal" evidence="2">
    <location>
        <begin position="161"/>
        <end position="412"/>
    </location>
</feature>
<evidence type="ECO:0000313" key="4">
    <source>
        <dbReference type="EMBL" id="MDN4120677.1"/>
    </source>
</evidence>
<dbReference type="EMBL" id="JAJHNU010000001">
    <property type="protein sequence ID" value="MDN4120677.1"/>
    <property type="molecule type" value="Genomic_DNA"/>
</dbReference>
<dbReference type="Gene3D" id="1.20.140.90">
    <property type="entry name" value="Malonyl-CoA decarboxylase, oligemerization domain"/>
    <property type="match status" value="1"/>
</dbReference>
<sequence length="437" mass="49863">MMTEEKSKERAVAVVSEPLPDTEELPQGGAMKVVRGWRDRLGRLLEKNRNDSQERLQALLTAALTDNAANQEMDKWLLSYEQGDQNKRLTMLSELALARREQVLSGQQGALFFRRLYARADSLHPLVRLRADILAAMKERPELQELDKELKPLLISWFDVGMLQLRPITWDSPASLLEKLIEYEAVHEINSWSELKHRLTGTRRCYAYFHPRMADIPLIFVEIALTQNMADSVQHLLDPEGSDTDLSKARCANFYSISNTQAGLRGISFGNFLLKRVIDALMKDYPQLKTFVTLSPIPGFTRWLEKQDGDSLQEYLTDKTEKRLAAGDPDSGRKWLIRISTAVQERNEAIERIALRFASAYLMSMRNDQLVDSVARFHLGNGARIERLNWAADCSPKGMQQSCGMMVNYLYELDQLDANMQALAAGKPKSRLTSRWL</sequence>
<gene>
    <name evidence="4" type="ORF">LMS43_05200</name>
</gene>
<dbReference type="PANTHER" id="PTHR28641:SF1">
    <property type="entry name" value="MALONYL-COA DECARBOXYLASE, MITOCHONDRIAL"/>
    <property type="match status" value="1"/>
</dbReference>
<evidence type="ECO:0000256" key="1">
    <source>
        <dbReference type="SAM" id="MobiDB-lite"/>
    </source>
</evidence>
<dbReference type="InterPro" id="IPR007956">
    <property type="entry name" value="Malonyl_CoA_deC_C"/>
</dbReference>
<dbReference type="RefSeq" id="WP_266122023.1">
    <property type="nucleotide sequence ID" value="NZ_JAJHNU010000001.1"/>
</dbReference>
<evidence type="ECO:0000259" key="2">
    <source>
        <dbReference type="Pfam" id="PF05292"/>
    </source>
</evidence>
<evidence type="ECO:0000259" key="3">
    <source>
        <dbReference type="Pfam" id="PF17408"/>
    </source>
</evidence>
<keyword evidence="5" id="KW-1185">Reference proteome</keyword>
<feature type="domain" description="Malonyl-CoA decarboxylase N-terminal" evidence="3">
    <location>
        <begin position="103"/>
        <end position="158"/>
    </location>
</feature>
<organism evidence="4 5">
    <name type="scientific">Alcaligenes endophyticus</name>
    <dbReference type="NCBI Taxonomy" id="1929088"/>
    <lineage>
        <taxon>Bacteria</taxon>
        <taxon>Pseudomonadati</taxon>
        <taxon>Pseudomonadota</taxon>
        <taxon>Betaproteobacteria</taxon>
        <taxon>Burkholderiales</taxon>
        <taxon>Alcaligenaceae</taxon>
        <taxon>Alcaligenes</taxon>
    </lineage>
</organism>
<feature type="compositionally biased region" description="Basic and acidic residues" evidence="1">
    <location>
        <begin position="1"/>
        <end position="11"/>
    </location>
</feature>
<name>A0ABT8EHK2_9BURK</name>